<reference evidence="2" key="1">
    <citation type="submission" date="2020-11" db="EMBL/GenBank/DDBJ databases">
        <authorList>
            <person name="Tran Van P."/>
        </authorList>
    </citation>
    <scope>NUCLEOTIDE SEQUENCE</scope>
</reference>
<sequence length="561" mass="64584">MRPVSILAFRHLLKLSQDKLDFIDCCTYRFLHPFDSSFQNGKLLLRHFRSSLGMSGRLRVKLATFDVGQHLPGLDFPHHLVRVDVVLGEEHLDLHIFLVSTSPTTWSGSMSYLAKNISISSSEKLHFLRVSLISLNLRPEQEVRQLSEGAKHDEEHDREPCDVPGTSRQCITQLGHRLVETDKLEDLHPGKEQRYRLHVVVIYLQSTQVIEIGESCLLFEEALQHVAKLYELENVEYYASIGEGDYYEVEHIPKTSDVLKLEVYYLTDFFQSEEYYEAYEQNLASEYEIIERSLSVRKSQVGMAPPVGGNSTRNLGRIHLLRKFLANPSSLTCPMFPASYRRTREIVVARGEGSTEFIVDRARVISNFNLPHPRDSQHSVLVQNISVFFRRDSLVVVPHVPEEAVNQWAFNSDTIKSLVHSWGTRRWSEYGPIESLVHSWGTRPWSEYGTIKSLVHSWGTRPWPEYGPIKSLVHSWGTGPWPEFDPIKSLVHSWGTRPWSEFGLEYVMLIIPRATMLNTIRKRTYMMSSFSDSWISKVLSSVPSAICLVTQRFSKRCRHPV</sequence>
<gene>
    <name evidence="2" type="ORF">TCMB3V08_LOCUS10718</name>
</gene>
<organism evidence="2">
    <name type="scientific">Timema californicum</name>
    <name type="common">California timema</name>
    <name type="synonym">Walking stick</name>
    <dbReference type="NCBI Taxonomy" id="61474"/>
    <lineage>
        <taxon>Eukaryota</taxon>
        <taxon>Metazoa</taxon>
        <taxon>Ecdysozoa</taxon>
        <taxon>Arthropoda</taxon>
        <taxon>Hexapoda</taxon>
        <taxon>Insecta</taxon>
        <taxon>Pterygota</taxon>
        <taxon>Neoptera</taxon>
        <taxon>Polyneoptera</taxon>
        <taxon>Phasmatodea</taxon>
        <taxon>Timematodea</taxon>
        <taxon>Timematoidea</taxon>
        <taxon>Timematidae</taxon>
        <taxon>Timema</taxon>
    </lineage>
</organism>
<name>A0A7R9JGK2_TIMCA</name>
<protein>
    <submittedName>
        <fullName evidence="2">(California timema) hypothetical protein</fullName>
    </submittedName>
</protein>
<evidence type="ECO:0000313" key="2">
    <source>
        <dbReference type="EMBL" id="CAD7578177.1"/>
    </source>
</evidence>
<dbReference type="AlphaFoldDB" id="A0A7R9JGK2"/>
<evidence type="ECO:0000256" key="1">
    <source>
        <dbReference type="SAM" id="MobiDB-lite"/>
    </source>
</evidence>
<feature type="region of interest" description="Disordered" evidence="1">
    <location>
        <begin position="144"/>
        <end position="165"/>
    </location>
</feature>
<proteinExistence type="predicted"/>
<feature type="compositionally biased region" description="Basic and acidic residues" evidence="1">
    <location>
        <begin position="144"/>
        <end position="161"/>
    </location>
</feature>
<accession>A0A7R9JGK2</accession>
<dbReference type="EMBL" id="OE187006">
    <property type="protein sequence ID" value="CAD7578177.1"/>
    <property type="molecule type" value="Genomic_DNA"/>
</dbReference>